<keyword evidence="2" id="KW-1185">Reference proteome</keyword>
<organism evidence="1 2">
    <name type="scientific">Eretmocerus hayati</name>
    <dbReference type="NCBI Taxonomy" id="131215"/>
    <lineage>
        <taxon>Eukaryota</taxon>
        <taxon>Metazoa</taxon>
        <taxon>Ecdysozoa</taxon>
        <taxon>Arthropoda</taxon>
        <taxon>Hexapoda</taxon>
        <taxon>Insecta</taxon>
        <taxon>Pterygota</taxon>
        <taxon>Neoptera</taxon>
        <taxon>Endopterygota</taxon>
        <taxon>Hymenoptera</taxon>
        <taxon>Apocrita</taxon>
        <taxon>Proctotrupomorpha</taxon>
        <taxon>Chalcidoidea</taxon>
        <taxon>Aphelinidae</taxon>
        <taxon>Aphelininae</taxon>
        <taxon>Eretmocerus</taxon>
    </lineage>
</organism>
<comment type="caution">
    <text evidence="1">The sequence shown here is derived from an EMBL/GenBank/DDBJ whole genome shotgun (WGS) entry which is preliminary data.</text>
</comment>
<gene>
    <name evidence="1" type="ORF">QAD02_009808</name>
</gene>
<accession>A0ACC2NEY1</accession>
<proteinExistence type="predicted"/>
<feature type="non-terminal residue" evidence="1">
    <location>
        <position position="1004"/>
    </location>
</feature>
<reference evidence="1" key="1">
    <citation type="submission" date="2023-04" db="EMBL/GenBank/DDBJ databases">
        <title>A chromosome-level genome assembly of the parasitoid wasp Eretmocerus hayati.</title>
        <authorList>
            <person name="Zhong Y."/>
            <person name="Liu S."/>
            <person name="Liu Y."/>
        </authorList>
    </citation>
    <scope>NUCLEOTIDE SEQUENCE</scope>
    <source>
        <strain evidence="1">ZJU_SS_LIU_2023</strain>
    </source>
</reference>
<sequence>MMETSDKSMRNGLLHCGDSNMYCNRSEMDSIWKVNNSMQSEHEFSSNFGTPPYQQQYAKNTMSFENTCENSVSPYNVRGEYQYQTWGPYANNVTYDHRNTSGNLHSSYNVMGGDQSQNWSPHVNNVTYDQKASGYSDPPYRATSEYQSQTWSPHVNNYMTYGQNAIGNSNSSYSRNEYQSQVQSQLGSEPWIPHGNNVMACEDAMMSTSVPSSCVENQSSVSYASNIHNQNILENAVSSVVGQDHHSQEWIPPVKNVTYHENTSENTVLPVVSNDHQSQNWVPSVGNLTYHENTSKNAFSPVASNDYQSPNWVPSMKNVMYHENTSVEGVPSCFENDYQSQPPLLNVDTNLTYSENMIEKTVPTCVENNYQNQPWVCKVSNMIDYEDVSKNSASQYYQKSENEPQTWVANVQEVRFPTLAQFHSKEETSVVNDLGLQNEVAKQCDSDPNFFSSLFSIITDERKDNNETISFNTLAPQPHVSKIQSGSLTRSPWQGCRLIESKPQNVTYCLNNNWTTGNTSTTPFYTKNSPSELEKQLTSRIDHRRPSGNSEESVIESTSPRDTPYQRVQSTGKEVRSYQKLSLKTQLDMISEIEGRKTSQKNIAQKYNVNVSRLQYILRRKDDIQRRFLEEERELASQMVLRSSAENHQESHERGKYEKCRDLSLNEKLNIIYQIEQMGRSKSAVAREYSLWPYKIESILNEKEQIKLAACQSSDFQTHYKAMEQPVSSRSLKENFPGDNMSCSSGEQSLKIDIPEEPTADREVNDEVSAKGYKFKRKWSRRPKSPPVNRTTKKYFPLKNLSLEDKFGIIYEVDEKDRLQLHVAREYNLWPCAVTRILDMKDEIKIKIVEKYKSLPSNETVRHWLRNLYNKCILFIGNIVQPKDDQQSDQQPGENEDVDQDEDPSTRINLDEEIIRLKSEFDESKRKLTLEEEFDIICDIETRGKSYSEVALDYKLSVPRISCIMLKKDVIKSSLMEKLNLQPDNNEKVLQWLGGCSQESIYAV</sequence>
<evidence type="ECO:0000313" key="2">
    <source>
        <dbReference type="Proteomes" id="UP001239111"/>
    </source>
</evidence>
<dbReference type="Proteomes" id="UP001239111">
    <property type="component" value="Chromosome 4"/>
</dbReference>
<name>A0ACC2NEY1_9HYME</name>
<protein>
    <submittedName>
        <fullName evidence="1">Uncharacterized protein</fullName>
    </submittedName>
</protein>
<evidence type="ECO:0000313" key="1">
    <source>
        <dbReference type="EMBL" id="KAJ8668145.1"/>
    </source>
</evidence>
<dbReference type="EMBL" id="CM056744">
    <property type="protein sequence ID" value="KAJ8668145.1"/>
    <property type="molecule type" value="Genomic_DNA"/>
</dbReference>